<evidence type="ECO:0000256" key="1">
    <source>
        <dbReference type="ARBA" id="ARBA00004370"/>
    </source>
</evidence>
<evidence type="ECO:0000256" key="2">
    <source>
        <dbReference type="ARBA" id="ARBA00022692"/>
    </source>
</evidence>
<accession>A0AAX7VN47</accession>
<reference evidence="8" key="3">
    <citation type="submission" date="2025-09" db="UniProtKB">
        <authorList>
            <consortium name="Ensembl"/>
        </authorList>
    </citation>
    <scope>IDENTIFICATION</scope>
</reference>
<evidence type="ECO:0000256" key="7">
    <source>
        <dbReference type="RuleBase" id="RU363126"/>
    </source>
</evidence>
<dbReference type="Pfam" id="PF01062">
    <property type="entry name" value="Bestrophin"/>
    <property type="match status" value="1"/>
</dbReference>
<comment type="catalytic activity">
    <reaction evidence="5">
        <text>chloride(in) = chloride(out)</text>
        <dbReference type="Rhea" id="RHEA:29823"/>
        <dbReference type="ChEBI" id="CHEBI:17996"/>
    </reaction>
</comment>
<comment type="subcellular location">
    <subcellularLocation>
        <location evidence="7">Cell membrane</location>
        <topology evidence="7">Multi-pass membrane protein</topology>
    </subcellularLocation>
    <subcellularLocation>
        <location evidence="1">Membrane</location>
    </subcellularLocation>
</comment>
<evidence type="ECO:0000256" key="4">
    <source>
        <dbReference type="ARBA" id="ARBA00023136"/>
    </source>
</evidence>
<feature type="transmembrane region" description="Helical" evidence="7">
    <location>
        <begin position="237"/>
        <end position="259"/>
    </location>
</feature>
<gene>
    <name evidence="8" type="primary">BEST4</name>
</gene>
<keyword evidence="7" id="KW-1003">Cell membrane</keyword>
<sequence length="464" mass="54258">MTVSYSLEVANARFAGFSRLLFRWKGSIYRLLYKELLVFCSVYLFFSLFYRFLLTRRQQDLFERIALYCDQFTNTNYIPVLFVLGFYVTLAFNRWWGQYTSFPLPDNLMMVVSGNVHGTDEKGRLLRRTLMRYANLSSVLILRSISTRVHKRFPTLDHIVEAGFMTLEELKKFESLHSDFNKYWMPLTWFSNLASRAREEGRVRDDIALRLLMDELNNYRAKCSLLFHYDWISIPLVYTQVVTIAVYSFFGFCVIGRQFLNPEKGYKDHRLDLYVPVFTLLQFFFYTGWLKVGELIINPFGEDDDDFETNQLIDRNFQVSMLAVDDMYQNLAPMVKDKHWMQRHFSIPYTLSTAAESLRPAFKGSTYDMSIFHVFRMSAEDLEIHQPGGTPMNKQHLHLQGSVSDGLNSLLQWGKGILRSGSLSSLKEVSSNPNEADGDDEREIDVITHKEQERGLIKVLIEHN</sequence>
<feature type="transmembrane region" description="Helical" evidence="7">
    <location>
        <begin position="271"/>
        <end position="289"/>
    </location>
</feature>
<dbReference type="GO" id="GO:0034707">
    <property type="term" value="C:chloride channel complex"/>
    <property type="evidence" value="ECO:0007669"/>
    <property type="project" value="UniProtKB-KW"/>
</dbReference>
<evidence type="ECO:0000256" key="3">
    <source>
        <dbReference type="ARBA" id="ARBA00022989"/>
    </source>
</evidence>
<keyword evidence="7" id="KW-0868">Chloride</keyword>
<dbReference type="AlphaFoldDB" id="A0AAX7VN47"/>
<dbReference type="PANTHER" id="PTHR10736:SF55">
    <property type="entry name" value="BESTROPHIN-4"/>
    <property type="match status" value="1"/>
</dbReference>
<reference evidence="8" key="2">
    <citation type="submission" date="2025-08" db="UniProtKB">
        <authorList>
            <consortium name="Ensembl"/>
        </authorList>
    </citation>
    <scope>IDENTIFICATION</scope>
</reference>
<organism evidence="8 9">
    <name type="scientific">Astatotilapia calliptera</name>
    <name type="common">Eastern happy</name>
    <name type="synonym">Chromis callipterus</name>
    <dbReference type="NCBI Taxonomy" id="8154"/>
    <lineage>
        <taxon>Eukaryota</taxon>
        <taxon>Metazoa</taxon>
        <taxon>Chordata</taxon>
        <taxon>Craniata</taxon>
        <taxon>Vertebrata</taxon>
        <taxon>Euteleostomi</taxon>
        <taxon>Actinopterygii</taxon>
        <taxon>Neopterygii</taxon>
        <taxon>Teleostei</taxon>
        <taxon>Neoteleostei</taxon>
        <taxon>Acanthomorphata</taxon>
        <taxon>Ovalentaria</taxon>
        <taxon>Cichlomorphae</taxon>
        <taxon>Cichliformes</taxon>
        <taxon>Cichlidae</taxon>
        <taxon>African cichlids</taxon>
        <taxon>Pseudocrenilabrinae</taxon>
        <taxon>Haplochromini</taxon>
        <taxon>Astatotilapia</taxon>
    </lineage>
</organism>
<dbReference type="GO" id="GO:0005254">
    <property type="term" value="F:chloride channel activity"/>
    <property type="evidence" value="ECO:0007669"/>
    <property type="project" value="UniProtKB-KW"/>
</dbReference>
<dbReference type="GeneTree" id="ENSGT00940000160852"/>
<protein>
    <recommendedName>
        <fullName evidence="7">Bestrophin homolog</fullName>
    </recommendedName>
</protein>
<name>A0AAX7VN47_ASTCA</name>
<keyword evidence="4 7" id="KW-0472">Membrane</keyword>
<dbReference type="GO" id="GO:0005886">
    <property type="term" value="C:plasma membrane"/>
    <property type="evidence" value="ECO:0007669"/>
    <property type="project" value="UniProtKB-SubCell"/>
</dbReference>
<dbReference type="InterPro" id="IPR000615">
    <property type="entry name" value="Bestrophin"/>
</dbReference>
<comment type="similarity">
    <text evidence="6 7">Belongs to the anion channel-forming bestrophin (TC 1.A.46) family. Calcium-sensitive chloride channel subfamily.</text>
</comment>
<keyword evidence="3 7" id="KW-1133">Transmembrane helix</keyword>
<keyword evidence="9" id="KW-1185">Reference proteome</keyword>
<keyword evidence="7" id="KW-0407">Ion channel</keyword>
<dbReference type="Ensembl" id="ENSACLT00000053602.1">
    <property type="protein sequence ID" value="ENSACLP00000083204.1"/>
    <property type="gene ID" value="ENSACLG00000006134.2"/>
</dbReference>
<feature type="transmembrane region" description="Helical" evidence="7">
    <location>
        <begin position="36"/>
        <end position="54"/>
    </location>
</feature>
<evidence type="ECO:0000313" key="9">
    <source>
        <dbReference type="Proteomes" id="UP000265100"/>
    </source>
</evidence>
<reference evidence="8" key="1">
    <citation type="submission" date="2018-05" db="EMBL/GenBank/DDBJ databases">
        <authorList>
            <person name="Datahose"/>
        </authorList>
    </citation>
    <scope>NUCLEOTIDE SEQUENCE</scope>
</reference>
<keyword evidence="2 7" id="KW-0812">Transmembrane</keyword>
<evidence type="ECO:0000313" key="8">
    <source>
        <dbReference type="Ensembl" id="ENSACLP00000083204.1"/>
    </source>
</evidence>
<evidence type="ECO:0000256" key="5">
    <source>
        <dbReference type="ARBA" id="ARBA00024167"/>
    </source>
</evidence>
<dbReference type="Proteomes" id="UP000265100">
    <property type="component" value="Chromosome 18"/>
</dbReference>
<proteinExistence type="inferred from homology"/>
<comment type="function">
    <text evidence="7">Forms chloride channels.</text>
</comment>
<keyword evidence="7" id="KW-0869">Chloride channel</keyword>
<keyword evidence="7" id="KW-0813">Transport</keyword>
<dbReference type="PANTHER" id="PTHR10736">
    <property type="entry name" value="BESTROPHIN"/>
    <property type="match status" value="1"/>
</dbReference>
<evidence type="ECO:0000256" key="6">
    <source>
        <dbReference type="ARBA" id="ARBA00034769"/>
    </source>
</evidence>
<dbReference type="InterPro" id="IPR021134">
    <property type="entry name" value="Bestrophin-like"/>
</dbReference>
<feature type="transmembrane region" description="Helical" evidence="7">
    <location>
        <begin position="75"/>
        <end position="96"/>
    </location>
</feature>
<keyword evidence="7" id="KW-0406">Ion transport</keyword>